<dbReference type="InterPro" id="IPR011050">
    <property type="entry name" value="Pectin_lyase_fold/virulence"/>
</dbReference>
<organism evidence="6 7">
    <name type="scientific">Segatella bryantii</name>
    <name type="common">Prevotella bryantii</name>
    <dbReference type="NCBI Taxonomy" id="77095"/>
    <lineage>
        <taxon>Bacteria</taxon>
        <taxon>Pseudomonadati</taxon>
        <taxon>Bacteroidota</taxon>
        <taxon>Bacteroidia</taxon>
        <taxon>Bacteroidales</taxon>
        <taxon>Prevotellaceae</taxon>
        <taxon>Segatella</taxon>
    </lineage>
</organism>
<name>A0AA37HX66_SEGBR</name>
<dbReference type="Proteomes" id="UP000887043">
    <property type="component" value="Unassembled WGS sequence"/>
</dbReference>
<accession>A0AA37HX66</accession>
<sequence length="466" mass="50891">MRRTILLALSLLFSLTSVFAGDYSKYYQNLPKAMPEVTVPTIPANTVSILDCGGKGDGITSNTEAFRKAISKLSKLGGGHLNVPAGIYLTGLISFKDNIDLHLEKNAIIVFSEDKKEFIKEENGVKDDKATPGINASKRKNISITGEGIIDGNGEWWRPVKRSKVSNTEWNDFKAMGGTESAKGDLWYPFNLKHFDNIAATPEAQEKMRTHLIRLTDCENVLIQGVTVENSPKFHIVPQRCKNVIIDGVTVRCPWNAQNGDAIDIGNCTNVLIVNNVIDAGDDGICMKGGAGAKALEYGPCLNINIQDNIVYHAHGGFVIGSEFSGGMKNIYVHNNTFSGTDTGLRFKSSVGRGGTTEDIYISNIYMTDIDNQAIVFETTYFDNHVGAKKGAQPTKVEFAPNFTDIHMKDIVVRGCKTGIAAHGEKGMIHGITIENANIFYHETAQDIDANSDITLTNVNFVTFAQ</sequence>
<dbReference type="PANTHER" id="PTHR31339:SF9">
    <property type="entry name" value="PLASMIN AND FIBRONECTIN-BINDING PROTEIN A"/>
    <property type="match status" value="1"/>
</dbReference>
<comment type="similarity">
    <text evidence="1 4">Belongs to the glycosyl hydrolase 28 family.</text>
</comment>
<feature type="signal peptide" evidence="5">
    <location>
        <begin position="1"/>
        <end position="20"/>
    </location>
</feature>
<dbReference type="InterPro" id="IPR006626">
    <property type="entry name" value="PbH1"/>
</dbReference>
<feature type="chain" id="PRO_5041381881" evidence="5">
    <location>
        <begin position="21"/>
        <end position="466"/>
    </location>
</feature>
<comment type="caution">
    <text evidence="6">The sequence shown here is derived from an EMBL/GenBank/DDBJ whole genome shotgun (WGS) entry which is preliminary data.</text>
</comment>
<dbReference type="InterPro" id="IPR000743">
    <property type="entry name" value="Glyco_hydro_28"/>
</dbReference>
<protein>
    <submittedName>
        <fullName evidence="6">Glycoside hydrolase</fullName>
    </submittedName>
</protein>
<evidence type="ECO:0000313" key="6">
    <source>
        <dbReference type="EMBL" id="GJG27509.1"/>
    </source>
</evidence>
<dbReference type="GO" id="GO:0005975">
    <property type="term" value="P:carbohydrate metabolic process"/>
    <property type="evidence" value="ECO:0007669"/>
    <property type="project" value="InterPro"/>
</dbReference>
<proteinExistence type="inferred from homology"/>
<dbReference type="SUPFAM" id="SSF51126">
    <property type="entry name" value="Pectin lyase-like"/>
    <property type="match status" value="1"/>
</dbReference>
<reference evidence="6" key="1">
    <citation type="submission" date="2021-08" db="EMBL/GenBank/DDBJ databases">
        <title>Prevotella lacticifex sp. nov., isolated from rumen of cow.</title>
        <authorList>
            <person name="Shinkai T."/>
            <person name="Ikeyama N."/>
            <person name="Kumagai M."/>
            <person name="Ohmori H."/>
            <person name="Sakamoto M."/>
            <person name="Ohkuma M."/>
            <person name="Mitsumori M."/>
        </authorList>
    </citation>
    <scope>NUCLEOTIDE SEQUENCE</scope>
    <source>
        <strain evidence="6">DSM 11371</strain>
    </source>
</reference>
<evidence type="ECO:0000256" key="5">
    <source>
        <dbReference type="SAM" id="SignalP"/>
    </source>
</evidence>
<dbReference type="PANTHER" id="PTHR31339">
    <property type="entry name" value="PECTIN LYASE-RELATED"/>
    <property type="match status" value="1"/>
</dbReference>
<evidence type="ECO:0000256" key="4">
    <source>
        <dbReference type="RuleBase" id="RU361169"/>
    </source>
</evidence>
<dbReference type="AlphaFoldDB" id="A0AA37HX66"/>
<dbReference type="Gene3D" id="2.160.20.10">
    <property type="entry name" value="Single-stranded right-handed beta-helix, Pectin lyase-like"/>
    <property type="match status" value="1"/>
</dbReference>
<dbReference type="SMART" id="SM00710">
    <property type="entry name" value="PbH1"/>
    <property type="match status" value="7"/>
</dbReference>
<dbReference type="InterPro" id="IPR051801">
    <property type="entry name" value="GH28_Enzymes"/>
</dbReference>
<dbReference type="EMBL" id="BPTR01000001">
    <property type="protein sequence ID" value="GJG27509.1"/>
    <property type="molecule type" value="Genomic_DNA"/>
</dbReference>
<dbReference type="GO" id="GO:0004650">
    <property type="term" value="F:polygalacturonase activity"/>
    <property type="evidence" value="ECO:0007669"/>
    <property type="project" value="InterPro"/>
</dbReference>
<evidence type="ECO:0000313" key="7">
    <source>
        <dbReference type="Proteomes" id="UP000887043"/>
    </source>
</evidence>
<dbReference type="Pfam" id="PF00295">
    <property type="entry name" value="Glyco_hydro_28"/>
    <property type="match status" value="1"/>
</dbReference>
<keyword evidence="2 4" id="KW-0378">Hydrolase</keyword>
<keyword evidence="5" id="KW-0732">Signal</keyword>
<dbReference type="RefSeq" id="WP_074802902.1">
    <property type="nucleotide sequence ID" value="NZ_BPTR01000001.1"/>
</dbReference>
<evidence type="ECO:0000256" key="1">
    <source>
        <dbReference type="ARBA" id="ARBA00008834"/>
    </source>
</evidence>
<keyword evidence="3 4" id="KW-0326">Glycosidase</keyword>
<evidence type="ECO:0000256" key="2">
    <source>
        <dbReference type="ARBA" id="ARBA00022801"/>
    </source>
</evidence>
<gene>
    <name evidence="6" type="ORF">PRRU23_12090</name>
</gene>
<evidence type="ECO:0000256" key="3">
    <source>
        <dbReference type="ARBA" id="ARBA00023295"/>
    </source>
</evidence>
<dbReference type="InterPro" id="IPR012334">
    <property type="entry name" value="Pectin_lyas_fold"/>
</dbReference>